<feature type="compositionally biased region" description="Acidic residues" evidence="1">
    <location>
        <begin position="234"/>
        <end position="247"/>
    </location>
</feature>
<organism evidence="2 3">
    <name type="scientific">Acorus calamus</name>
    <name type="common">Sweet flag</name>
    <dbReference type="NCBI Taxonomy" id="4465"/>
    <lineage>
        <taxon>Eukaryota</taxon>
        <taxon>Viridiplantae</taxon>
        <taxon>Streptophyta</taxon>
        <taxon>Embryophyta</taxon>
        <taxon>Tracheophyta</taxon>
        <taxon>Spermatophyta</taxon>
        <taxon>Magnoliopsida</taxon>
        <taxon>Liliopsida</taxon>
        <taxon>Acoraceae</taxon>
        <taxon>Acorus</taxon>
    </lineage>
</organism>
<dbReference type="Proteomes" id="UP001180020">
    <property type="component" value="Unassembled WGS sequence"/>
</dbReference>
<evidence type="ECO:0000313" key="3">
    <source>
        <dbReference type="Proteomes" id="UP001180020"/>
    </source>
</evidence>
<sequence>MKSWDYYMNALRGPTKEEGVDAVVGDQGEKAVEEEEEGRDWDWERWKRHFAEVEEQERIVSVLKAQLGEAVGREDFEEAEKLKVAIAAGVTNDAVGRAISHLNKAVEEERYQDAAFIRDHAGAGLVGWWAGISQDRADPHGRIIRISAEHGRYVARSYSSRQLTTSSSGFPLFEIYFTTNDGEYKEQAVYLKQINPSSENIPGKSFGALKANSSNPRKDSPEEQNDLSIKSIEDVEDGEEKDDDSDAVADLPKSLRDIITGGKVKVVQVVSPAKVDRDLISKVIEQIIEDEDEEKDMDLESIESGDDVKSDSDTEEIQLVDGSAISDTIEEQSNMSLKFMLDGFIQKSSNMSSKDIIRVPAQIQKKGRLSFSFSVKQDELPQVAGRNGEDSPGKVRSLPSFRSVDLGMSGHTITKVLFTKEKISEKMLRDLGETISLMLSQGWNRPSGTTLFNRIEIPSTSDPLSGLYIGAPELFTSDIIHLRRKFGQWQEDGGTQTSQSLEFYEYVEALKLTGDLSVPAGQALCDQSVETGRKNIAGGSEVAFRAKVGKQYQLPHKGIIPEEFGVVARYKGQGRIAETGFQNPRWVDGELVILDGRYNHIVFVKPCMAQEDQGGPAGEWIAYTHPYHFGELRSGSQTPNNLSERKVSQHHLPLLVTHVNTVSLGTSLMHIHLNDISPFDSDPKEKS</sequence>
<accession>A0AAV9CYB7</accession>
<proteinExistence type="predicted"/>
<comment type="caution">
    <text evidence="2">The sequence shown here is derived from an EMBL/GenBank/DDBJ whole genome shotgun (WGS) entry which is preliminary data.</text>
</comment>
<dbReference type="EMBL" id="JAUJYO010000017">
    <property type="protein sequence ID" value="KAK1293582.1"/>
    <property type="molecule type" value="Genomic_DNA"/>
</dbReference>
<evidence type="ECO:0000256" key="1">
    <source>
        <dbReference type="SAM" id="MobiDB-lite"/>
    </source>
</evidence>
<protein>
    <recommendedName>
        <fullName evidence="4">Protein EXECUTER 1, chloroplastic</fullName>
    </recommendedName>
</protein>
<feature type="region of interest" description="Disordered" evidence="1">
    <location>
        <begin position="202"/>
        <end position="249"/>
    </location>
</feature>
<reference evidence="2" key="1">
    <citation type="journal article" date="2023" name="Nat. Commun.">
        <title>Diploid and tetraploid genomes of Acorus and the evolution of monocots.</title>
        <authorList>
            <person name="Ma L."/>
            <person name="Liu K.W."/>
            <person name="Li Z."/>
            <person name="Hsiao Y.Y."/>
            <person name="Qi Y."/>
            <person name="Fu T."/>
            <person name="Tang G.D."/>
            <person name="Zhang D."/>
            <person name="Sun W.H."/>
            <person name="Liu D.K."/>
            <person name="Li Y."/>
            <person name="Chen G.Z."/>
            <person name="Liu X.D."/>
            <person name="Liao X.Y."/>
            <person name="Jiang Y.T."/>
            <person name="Yu X."/>
            <person name="Hao Y."/>
            <person name="Huang J."/>
            <person name="Zhao X.W."/>
            <person name="Ke S."/>
            <person name="Chen Y.Y."/>
            <person name="Wu W.L."/>
            <person name="Hsu J.L."/>
            <person name="Lin Y.F."/>
            <person name="Huang M.D."/>
            <person name="Li C.Y."/>
            <person name="Huang L."/>
            <person name="Wang Z.W."/>
            <person name="Zhao X."/>
            <person name="Zhong W.Y."/>
            <person name="Peng D.H."/>
            <person name="Ahmad S."/>
            <person name="Lan S."/>
            <person name="Zhang J.S."/>
            <person name="Tsai W.C."/>
            <person name="Van de Peer Y."/>
            <person name="Liu Z.J."/>
        </authorList>
    </citation>
    <scope>NUCLEOTIDE SEQUENCE</scope>
    <source>
        <strain evidence="2">CP</strain>
    </source>
</reference>
<dbReference type="PANTHER" id="PTHR33917:SF3">
    <property type="entry name" value="PROTEIN EXECUTER 1, CHLOROPLASTIC"/>
    <property type="match status" value="1"/>
</dbReference>
<dbReference type="PANTHER" id="PTHR33917">
    <property type="entry name" value="PROTEIN EXECUTER 1, CHLOROPLASTIC"/>
    <property type="match status" value="1"/>
</dbReference>
<dbReference type="InterPro" id="IPR044680">
    <property type="entry name" value="EX1/2"/>
</dbReference>
<gene>
    <name evidence="2" type="ORF">QJS10_CPB17g02508</name>
</gene>
<keyword evidence="3" id="KW-1185">Reference proteome</keyword>
<dbReference type="GO" id="GO:0042651">
    <property type="term" value="C:thylakoid membrane"/>
    <property type="evidence" value="ECO:0007669"/>
    <property type="project" value="TreeGrafter"/>
</dbReference>
<feature type="compositionally biased region" description="Acidic residues" evidence="1">
    <location>
        <begin position="291"/>
        <end position="305"/>
    </location>
</feature>
<evidence type="ECO:0000313" key="2">
    <source>
        <dbReference type="EMBL" id="KAK1293582.1"/>
    </source>
</evidence>
<dbReference type="Pfam" id="PF12014">
    <property type="entry name" value="Cyclin_D1_bind"/>
    <property type="match status" value="1"/>
</dbReference>
<feature type="region of interest" description="Disordered" evidence="1">
    <location>
        <begin position="291"/>
        <end position="314"/>
    </location>
</feature>
<reference evidence="2" key="2">
    <citation type="submission" date="2023-06" db="EMBL/GenBank/DDBJ databases">
        <authorList>
            <person name="Ma L."/>
            <person name="Liu K.-W."/>
            <person name="Li Z."/>
            <person name="Hsiao Y.-Y."/>
            <person name="Qi Y."/>
            <person name="Fu T."/>
            <person name="Tang G."/>
            <person name="Zhang D."/>
            <person name="Sun W.-H."/>
            <person name="Liu D.-K."/>
            <person name="Li Y."/>
            <person name="Chen G.-Z."/>
            <person name="Liu X.-D."/>
            <person name="Liao X.-Y."/>
            <person name="Jiang Y.-T."/>
            <person name="Yu X."/>
            <person name="Hao Y."/>
            <person name="Huang J."/>
            <person name="Zhao X.-W."/>
            <person name="Ke S."/>
            <person name="Chen Y.-Y."/>
            <person name="Wu W.-L."/>
            <person name="Hsu J.-L."/>
            <person name="Lin Y.-F."/>
            <person name="Huang M.-D."/>
            <person name="Li C.-Y."/>
            <person name="Huang L."/>
            <person name="Wang Z.-W."/>
            <person name="Zhao X."/>
            <person name="Zhong W.-Y."/>
            <person name="Peng D.-H."/>
            <person name="Ahmad S."/>
            <person name="Lan S."/>
            <person name="Zhang J.-S."/>
            <person name="Tsai W.-C."/>
            <person name="Van De Peer Y."/>
            <person name="Liu Z.-J."/>
        </authorList>
    </citation>
    <scope>NUCLEOTIDE SEQUENCE</scope>
    <source>
        <strain evidence="2">CP</strain>
        <tissue evidence="2">Leaves</tissue>
    </source>
</reference>
<dbReference type="AlphaFoldDB" id="A0AAV9CYB7"/>
<evidence type="ECO:0008006" key="4">
    <source>
        <dbReference type="Google" id="ProtNLM"/>
    </source>
</evidence>
<dbReference type="GO" id="GO:0010343">
    <property type="term" value="P:singlet oxygen-mediated programmed cell death"/>
    <property type="evidence" value="ECO:0007669"/>
    <property type="project" value="InterPro"/>
</dbReference>
<name>A0AAV9CYB7_ACOCL</name>